<name>A0A9W8ZPM4_9AGAR</name>
<accession>A0A9W8ZPM4</accession>
<gene>
    <name evidence="2" type="ORF">C8J55DRAFT_531382</name>
</gene>
<evidence type="ECO:0000313" key="2">
    <source>
        <dbReference type="EMBL" id="KAJ4463661.1"/>
    </source>
</evidence>
<proteinExistence type="predicted"/>
<evidence type="ECO:0008006" key="4">
    <source>
        <dbReference type="Google" id="ProtNLM"/>
    </source>
</evidence>
<evidence type="ECO:0000313" key="3">
    <source>
        <dbReference type="Proteomes" id="UP001150238"/>
    </source>
</evidence>
<dbReference type="AlphaFoldDB" id="A0A9W8ZPM4"/>
<feature type="compositionally biased region" description="Polar residues" evidence="1">
    <location>
        <begin position="11"/>
        <end position="22"/>
    </location>
</feature>
<organism evidence="2 3">
    <name type="scientific">Lentinula lateritia</name>
    <dbReference type="NCBI Taxonomy" id="40482"/>
    <lineage>
        <taxon>Eukaryota</taxon>
        <taxon>Fungi</taxon>
        <taxon>Dikarya</taxon>
        <taxon>Basidiomycota</taxon>
        <taxon>Agaricomycotina</taxon>
        <taxon>Agaricomycetes</taxon>
        <taxon>Agaricomycetidae</taxon>
        <taxon>Agaricales</taxon>
        <taxon>Marasmiineae</taxon>
        <taxon>Omphalotaceae</taxon>
        <taxon>Lentinula</taxon>
    </lineage>
</organism>
<dbReference type="InterPro" id="IPR040521">
    <property type="entry name" value="KDZ"/>
</dbReference>
<reference evidence="2" key="1">
    <citation type="submission" date="2022-08" db="EMBL/GenBank/DDBJ databases">
        <authorList>
            <consortium name="DOE Joint Genome Institute"/>
            <person name="Min B."/>
            <person name="Riley R."/>
            <person name="Sierra-Patev S."/>
            <person name="Naranjo-Ortiz M."/>
            <person name="Looney B."/>
            <person name="Konkel Z."/>
            <person name="Slot J.C."/>
            <person name="Sakamoto Y."/>
            <person name="Steenwyk J.L."/>
            <person name="Rokas A."/>
            <person name="Carro J."/>
            <person name="Camarero S."/>
            <person name="Ferreira P."/>
            <person name="Molpeceres G."/>
            <person name="Ruiz-Duenas F.J."/>
            <person name="Serrano A."/>
            <person name="Henrissat B."/>
            <person name="Drula E."/>
            <person name="Hughes K.W."/>
            <person name="Mata J.L."/>
            <person name="Ishikawa N.K."/>
            <person name="Vargas-Isla R."/>
            <person name="Ushijima S."/>
            <person name="Smith C.A."/>
            <person name="Ahrendt S."/>
            <person name="Andreopoulos W."/>
            <person name="He G."/>
            <person name="Labutti K."/>
            <person name="Lipzen A."/>
            <person name="Ng V."/>
            <person name="Sandor L."/>
            <person name="Barry K."/>
            <person name="Martinez A.T."/>
            <person name="Xiao Y."/>
            <person name="Gibbons J.G."/>
            <person name="Terashima K."/>
            <person name="Hibbett D.S."/>
            <person name="Grigoriev I.V."/>
        </authorList>
    </citation>
    <scope>NUCLEOTIDE SEQUENCE</scope>
    <source>
        <strain evidence="2">Sp2 HRB7682 ss15</strain>
    </source>
</reference>
<feature type="compositionally biased region" description="Basic residues" evidence="1">
    <location>
        <begin position="1"/>
        <end position="10"/>
    </location>
</feature>
<protein>
    <recommendedName>
        <fullName evidence="4">CxC1-like cysteine cluster associated with KDZ transposases domain-containing protein</fullName>
    </recommendedName>
</protein>
<feature type="region of interest" description="Disordered" evidence="1">
    <location>
        <begin position="928"/>
        <end position="949"/>
    </location>
</feature>
<feature type="region of interest" description="Disordered" evidence="1">
    <location>
        <begin position="1"/>
        <end position="22"/>
    </location>
</feature>
<dbReference type="Proteomes" id="UP001150238">
    <property type="component" value="Unassembled WGS sequence"/>
</dbReference>
<dbReference type="EMBL" id="JANVFS010000068">
    <property type="protein sequence ID" value="KAJ4463661.1"/>
    <property type="molecule type" value="Genomic_DNA"/>
</dbReference>
<dbReference type="PANTHER" id="PTHR33096">
    <property type="entry name" value="CXC2 DOMAIN-CONTAINING PROTEIN"/>
    <property type="match status" value="1"/>
</dbReference>
<dbReference type="Pfam" id="PF18758">
    <property type="entry name" value="KDZ"/>
    <property type="match status" value="1"/>
</dbReference>
<evidence type="ECO:0000256" key="1">
    <source>
        <dbReference type="SAM" id="MobiDB-lite"/>
    </source>
</evidence>
<reference evidence="2" key="2">
    <citation type="journal article" date="2023" name="Proc. Natl. Acad. Sci. U.S.A.">
        <title>A global phylogenomic analysis of the shiitake genus Lentinula.</title>
        <authorList>
            <person name="Sierra-Patev S."/>
            <person name="Min B."/>
            <person name="Naranjo-Ortiz M."/>
            <person name="Looney B."/>
            <person name="Konkel Z."/>
            <person name="Slot J.C."/>
            <person name="Sakamoto Y."/>
            <person name="Steenwyk J.L."/>
            <person name="Rokas A."/>
            <person name="Carro J."/>
            <person name="Camarero S."/>
            <person name="Ferreira P."/>
            <person name="Molpeceres G."/>
            <person name="Ruiz-Duenas F.J."/>
            <person name="Serrano A."/>
            <person name="Henrissat B."/>
            <person name="Drula E."/>
            <person name="Hughes K.W."/>
            <person name="Mata J.L."/>
            <person name="Ishikawa N.K."/>
            <person name="Vargas-Isla R."/>
            <person name="Ushijima S."/>
            <person name="Smith C.A."/>
            <person name="Donoghue J."/>
            <person name="Ahrendt S."/>
            <person name="Andreopoulos W."/>
            <person name="He G."/>
            <person name="LaButti K."/>
            <person name="Lipzen A."/>
            <person name="Ng V."/>
            <person name="Riley R."/>
            <person name="Sandor L."/>
            <person name="Barry K."/>
            <person name="Martinez A.T."/>
            <person name="Xiao Y."/>
            <person name="Gibbons J.G."/>
            <person name="Terashima K."/>
            <person name="Grigoriev I.V."/>
            <person name="Hibbett D."/>
        </authorList>
    </citation>
    <scope>NUCLEOTIDE SEQUENCE</scope>
    <source>
        <strain evidence="2">Sp2 HRB7682 ss15</strain>
    </source>
</reference>
<dbReference type="PANTHER" id="PTHR33096:SF1">
    <property type="entry name" value="CXC1-LIKE CYSTEINE CLUSTER ASSOCIATED WITH KDZ TRANSPOSASES DOMAIN-CONTAINING PROTEIN"/>
    <property type="match status" value="1"/>
</dbReference>
<feature type="compositionally biased region" description="Acidic residues" evidence="1">
    <location>
        <begin position="932"/>
        <end position="949"/>
    </location>
</feature>
<comment type="caution">
    <text evidence="2">The sequence shown here is derived from an EMBL/GenBank/DDBJ whole genome shotgun (WGS) entry which is preliminary data.</text>
</comment>
<sequence>MVSGNKRKRTGGSNSRRLQQYGSGSANALDFLENKIKTVKQTQITKLKAQQDRLKPNGEYWEEVRGWNAIGGTGTGDDDDNEDLTRVEGVLHGEITMEHSHAGDWQDIAGAYWQTDLGKRRHKEHRTRRDRTERRNQRFLKQIGPMADAYMLWDAALGKDGLGEKVLEEYEGDLNAQTITAVDVFRSFYGLIQTQEGDIYWSSSLVRQGLFPCSPGIATVAITTRALEVFRVQSLRCPRLSIKAFVKSLCDIQGVPFKPYLQEQFSIAFDLYLSVLSEVRQRVLQALGRDSPNWRLTNACPCCLYHVDGEPTLRFQLLCTVDGNNSLKRFARKEQVGELDESSSPAGFNSKERLDTRAARGDYYLSQDEVNRWSKESIQGMFEGVVDADEGNPCAERWKNLSEALTSKMWGIYDETGVFIALCRHSFVLLITDMVQSGELAKYPLAILDKLLDVFGEGIGMGYDIGCGFGTTVDRSPLGPKARSLRFTSLVGAFHGHAHSRLCQTSHLATYTKGLGLEHLEQCETFFSESNELASSTRYMSAFHRRQAISRYCQHHDNFEAYSRLSKFLVDNYKQALEIQATSDALARTMSDLGIASADVFHDWLKQEREYLSSLKKEPEVETLQMEYYRKLQKLDEAEAKLNTSMREWISYCPENVSTAFGEQDRTRRIETQRRHAIENRDDLKTEIQAIETRLGIRYRWVSGSPEWERTKRLVAMAKYQRALDKLEGLVVARLFELTKLNMSRTGYKLRKHIADALKARSQAIRTAITNYNAAASELNRPELSWDQVVEYSFLSDFDLLRDSRRDIRIEPWAQPAARLALDQYHQLIHAEEEIIRLNKEIRSLTTSIHEESAYIRLRVAEYQLTNPILATQIHKYGWERGRCNDLHILRLKKLEKLPGFTGTLVPGQGMLHPLIEAATAVNINASSINDRDDDEDAPPAEEDPDDEDEALAELTAVLQISMDIV</sequence>